<dbReference type="EMBL" id="JAFEMO010000010">
    <property type="protein sequence ID" value="KAH7560966.1"/>
    <property type="molecule type" value="Genomic_DNA"/>
</dbReference>
<evidence type="ECO:0000313" key="7">
    <source>
        <dbReference type="EMBL" id="KAH7560966.1"/>
    </source>
</evidence>
<feature type="transmembrane region" description="Helical" evidence="6">
    <location>
        <begin position="147"/>
        <end position="170"/>
    </location>
</feature>
<comment type="subcellular location">
    <subcellularLocation>
        <location evidence="1">Membrane</location>
        <topology evidence="1">Multi-pass membrane protein</topology>
    </subcellularLocation>
</comment>
<evidence type="ECO:0000256" key="6">
    <source>
        <dbReference type="SAM" id="Phobius"/>
    </source>
</evidence>
<feature type="transmembrane region" description="Helical" evidence="6">
    <location>
        <begin position="325"/>
        <end position="344"/>
    </location>
</feature>
<evidence type="ECO:0000256" key="5">
    <source>
        <dbReference type="ARBA" id="ARBA00023136"/>
    </source>
</evidence>
<sequence>MAATQLQHLDVTPIDSISSDGEAQTSNSGDKRGGWITFPFLAGTVTGLTLAGAGWSANLIVYMIEEFNIKSIDAAQIANVVNGCVCLFPVIGAIIANSFFGSFSVMSISSCISLLGIIFLGLTASLDSLRPPGRQIRSSLCKSPSKVQFVVLYAGLAMGCVGLGGTRFTVATMGANQFDRPKDQGTFFNWYFFALYISSVISSTAIVYIQDSNSWRLGFGLCIAANLLGLVIFLLGNRYYLHDKPKGSPFVDLARVIVAALRKRKLVLSSRIEDYYQEHNGSMTNTGADQIKHNHNFSMVVSALVESKRLKVAHAHHLQDQPGSMVPMLVALLVLVGIGEAFHFPGQIGLCYQEFPVSLRSTSTAMIALLLGIGFYLSTAITDLVRRVTDWLQDNINNGRLDNVYWTLVVIAVIKFGYYVVCSRFYKYRNFEKGEDDNSVSHNKLETKQKD</sequence>
<feature type="transmembrane region" description="Helical" evidence="6">
    <location>
        <begin position="76"/>
        <end position="100"/>
    </location>
</feature>
<gene>
    <name evidence="7" type="ORF">JRO89_XS10G0152000</name>
</gene>
<dbReference type="Proteomes" id="UP000827721">
    <property type="component" value="Unassembled WGS sequence"/>
</dbReference>
<evidence type="ECO:0000313" key="8">
    <source>
        <dbReference type="Proteomes" id="UP000827721"/>
    </source>
</evidence>
<evidence type="ECO:0000256" key="2">
    <source>
        <dbReference type="ARBA" id="ARBA00005982"/>
    </source>
</evidence>
<dbReference type="PANTHER" id="PTHR11654">
    <property type="entry name" value="OLIGOPEPTIDE TRANSPORTER-RELATED"/>
    <property type="match status" value="1"/>
</dbReference>
<organism evidence="7 8">
    <name type="scientific">Xanthoceras sorbifolium</name>
    <dbReference type="NCBI Taxonomy" id="99658"/>
    <lineage>
        <taxon>Eukaryota</taxon>
        <taxon>Viridiplantae</taxon>
        <taxon>Streptophyta</taxon>
        <taxon>Embryophyta</taxon>
        <taxon>Tracheophyta</taxon>
        <taxon>Spermatophyta</taxon>
        <taxon>Magnoliopsida</taxon>
        <taxon>eudicotyledons</taxon>
        <taxon>Gunneridae</taxon>
        <taxon>Pentapetalae</taxon>
        <taxon>rosids</taxon>
        <taxon>malvids</taxon>
        <taxon>Sapindales</taxon>
        <taxon>Sapindaceae</taxon>
        <taxon>Xanthoceroideae</taxon>
        <taxon>Xanthoceras</taxon>
    </lineage>
</organism>
<keyword evidence="4 6" id="KW-1133">Transmembrane helix</keyword>
<feature type="transmembrane region" description="Helical" evidence="6">
    <location>
        <begin position="190"/>
        <end position="210"/>
    </location>
</feature>
<feature type="transmembrane region" description="Helical" evidence="6">
    <location>
        <begin position="365"/>
        <end position="384"/>
    </location>
</feature>
<feature type="transmembrane region" description="Helical" evidence="6">
    <location>
        <begin position="106"/>
        <end position="126"/>
    </location>
</feature>
<dbReference type="Gene3D" id="1.20.1250.20">
    <property type="entry name" value="MFS general substrate transporter like domains"/>
    <property type="match status" value="2"/>
</dbReference>
<evidence type="ECO:0000256" key="3">
    <source>
        <dbReference type="ARBA" id="ARBA00022692"/>
    </source>
</evidence>
<evidence type="ECO:0000256" key="1">
    <source>
        <dbReference type="ARBA" id="ARBA00004141"/>
    </source>
</evidence>
<name>A0ABQ8HIR5_9ROSI</name>
<keyword evidence="3 6" id="KW-0812">Transmembrane</keyword>
<feature type="transmembrane region" description="Helical" evidence="6">
    <location>
        <begin position="217"/>
        <end position="236"/>
    </location>
</feature>
<dbReference type="InterPro" id="IPR000109">
    <property type="entry name" value="POT_fam"/>
</dbReference>
<evidence type="ECO:0000256" key="4">
    <source>
        <dbReference type="ARBA" id="ARBA00022989"/>
    </source>
</evidence>
<keyword evidence="5 6" id="KW-0472">Membrane</keyword>
<feature type="transmembrane region" description="Helical" evidence="6">
    <location>
        <begin position="40"/>
        <end position="64"/>
    </location>
</feature>
<feature type="transmembrane region" description="Helical" evidence="6">
    <location>
        <begin position="404"/>
        <end position="421"/>
    </location>
</feature>
<protein>
    <submittedName>
        <fullName evidence="7">Uncharacterized protein</fullName>
    </submittedName>
</protein>
<dbReference type="InterPro" id="IPR036259">
    <property type="entry name" value="MFS_trans_sf"/>
</dbReference>
<reference evidence="7 8" key="1">
    <citation type="submission" date="2021-02" db="EMBL/GenBank/DDBJ databases">
        <title>Plant Genome Project.</title>
        <authorList>
            <person name="Zhang R.-G."/>
        </authorList>
    </citation>
    <scope>NUCLEOTIDE SEQUENCE [LARGE SCALE GENOMIC DNA]</scope>
    <source>
        <tissue evidence="7">Leaves</tissue>
    </source>
</reference>
<dbReference type="SUPFAM" id="SSF103473">
    <property type="entry name" value="MFS general substrate transporter"/>
    <property type="match status" value="1"/>
</dbReference>
<dbReference type="Pfam" id="PF00854">
    <property type="entry name" value="PTR2"/>
    <property type="match status" value="2"/>
</dbReference>
<keyword evidence="8" id="KW-1185">Reference proteome</keyword>
<comment type="similarity">
    <text evidence="2">Belongs to the major facilitator superfamily. Proton-dependent oligopeptide transporter (POT/PTR) (TC 2.A.17) family.</text>
</comment>
<comment type="caution">
    <text evidence="7">The sequence shown here is derived from an EMBL/GenBank/DDBJ whole genome shotgun (WGS) entry which is preliminary data.</text>
</comment>
<accession>A0ABQ8HIR5</accession>
<proteinExistence type="inferred from homology"/>